<evidence type="ECO:0008006" key="2">
    <source>
        <dbReference type="Google" id="ProtNLM"/>
    </source>
</evidence>
<dbReference type="EMBL" id="QWKH01000002">
    <property type="protein sequence ID" value="NBI33495.1"/>
    <property type="molecule type" value="Genomic_DNA"/>
</dbReference>
<sequence>MSKEDTSAQHDRDEAPYSVSMGPLAEAAASFVTTKKDIARVKKMLLLLDTVPYIGQVYDPDYPASRPPFQMRMVFAGRYGIYYVVDEAEKRVDVLFIEDQRRDPLNRFFELYPHEEL</sequence>
<dbReference type="InterPro" id="IPR035093">
    <property type="entry name" value="RelE/ParE_toxin_dom_sf"/>
</dbReference>
<name>A0A7C9JP63_9BACT</name>
<comment type="caution">
    <text evidence="1">The sequence shown here is derived from an EMBL/GenBank/DDBJ whole genome shotgun (WGS) entry which is preliminary data.</text>
</comment>
<reference evidence="1" key="1">
    <citation type="submission" date="2018-08" db="EMBL/GenBank/DDBJ databases">
        <title>Murine metabolic-syndrome-specific gut microbial biobank.</title>
        <authorList>
            <person name="Liu C."/>
        </authorList>
    </citation>
    <scope>NUCLEOTIDE SEQUENCE [LARGE SCALE GENOMIC DNA]</scope>
    <source>
        <strain evidence="1">Z82</strain>
    </source>
</reference>
<evidence type="ECO:0000313" key="1">
    <source>
        <dbReference type="EMBL" id="NBI33495.1"/>
    </source>
</evidence>
<gene>
    <name evidence="1" type="ORF">D1639_00275</name>
</gene>
<protein>
    <recommendedName>
        <fullName evidence="2">Type II toxin-antitoxin system RelE/ParE family toxin</fullName>
    </recommendedName>
</protein>
<proteinExistence type="predicted"/>
<dbReference type="AlphaFoldDB" id="A0A7C9JP63"/>
<organism evidence="1">
    <name type="scientific">Muribaculaceae bacterium Z82</name>
    <dbReference type="NCBI Taxonomy" id="2304548"/>
    <lineage>
        <taxon>Bacteria</taxon>
        <taxon>Pseudomonadati</taxon>
        <taxon>Bacteroidota</taxon>
        <taxon>Bacteroidia</taxon>
        <taxon>Bacteroidales</taxon>
        <taxon>Muribaculaceae</taxon>
    </lineage>
</organism>
<accession>A0A7C9JP63</accession>
<dbReference type="Gene3D" id="3.30.2310.20">
    <property type="entry name" value="RelE-like"/>
    <property type="match status" value="1"/>
</dbReference>